<reference evidence="9" key="2">
    <citation type="journal article" date="2021" name="PeerJ">
        <title>Extensive microbial diversity within the chicken gut microbiome revealed by metagenomics and culture.</title>
        <authorList>
            <person name="Gilroy R."/>
            <person name="Ravi A."/>
            <person name="Getino M."/>
            <person name="Pursley I."/>
            <person name="Horton D.L."/>
            <person name="Alikhan N.F."/>
            <person name="Baker D."/>
            <person name="Gharbi K."/>
            <person name="Hall N."/>
            <person name="Watson M."/>
            <person name="Adriaenssens E.M."/>
            <person name="Foster-Nyarko E."/>
            <person name="Jarju S."/>
            <person name="Secka A."/>
            <person name="Antonio M."/>
            <person name="Oren A."/>
            <person name="Chaudhuri R.R."/>
            <person name="La Ragione R."/>
            <person name="Hildebrand F."/>
            <person name="Pallen M.J."/>
        </authorList>
    </citation>
    <scope>NUCLEOTIDE SEQUENCE</scope>
    <source>
        <strain evidence="9">20514</strain>
    </source>
</reference>
<dbReference type="InterPro" id="IPR011990">
    <property type="entry name" value="TPR-like_helical_dom_sf"/>
</dbReference>
<dbReference type="AlphaFoldDB" id="A0A9D9HEF0"/>
<feature type="domain" description="RagB/SusD" evidence="7">
    <location>
        <begin position="285"/>
        <end position="633"/>
    </location>
</feature>
<protein>
    <submittedName>
        <fullName evidence="9">RagB/SusD family nutrient uptake outer membrane protein</fullName>
    </submittedName>
</protein>
<dbReference type="SUPFAM" id="SSF48452">
    <property type="entry name" value="TPR-like"/>
    <property type="match status" value="1"/>
</dbReference>
<dbReference type="EMBL" id="JADIMQ010000051">
    <property type="protein sequence ID" value="MBO8448351.1"/>
    <property type="molecule type" value="Genomic_DNA"/>
</dbReference>
<evidence type="ECO:0000313" key="10">
    <source>
        <dbReference type="Proteomes" id="UP000810252"/>
    </source>
</evidence>
<keyword evidence="3 6" id="KW-0732">Signal</keyword>
<evidence type="ECO:0000256" key="4">
    <source>
        <dbReference type="ARBA" id="ARBA00023136"/>
    </source>
</evidence>
<dbReference type="Proteomes" id="UP000810252">
    <property type="component" value="Unassembled WGS sequence"/>
</dbReference>
<feature type="domain" description="SusD-like N-terminal" evidence="8">
    <location>
        <begin position="38"/>
        <end position="223"/>
    </location>
</feature>
<evidence type="ECO:0000256" key="5">
    <source>
        <dbReference type="ARBA" id="ARBA00023237"/>
    </source>
</evidence>
<dbReference type="Gene3D" id="1.25.40.390">
    <property type="match status" value="1"/>
</dbReference>
<dbReference type="InterPro" id="IPR033985">
    <property type="entry name" value="SusD-like_N"/>
</dbReference>
<comment type="subcellular location">
    <subcellularLocation>
        <location evidence="1">Cell outer membrane</location>
    </subcellularLocation>
</comment>
<evidence type="ECO:0000259" key="7">
    <source>
        <dbReference type="Pfam" id="PF07980"/>
    </source>
</evidence>
<evidence type="ECO:0000256" key="2">
    <source>
        <dbReference type="ARBA" id="ARBA00006275"/>
    </source>
</evidence>
<evidence type="ECO:0000256" key="1">
    <source>
        <dbReference type="ARBA" id="ARBA00004442"/>
    </source>
</evidence>
<dbReference type="Pfam" id="PF07980">
    <property type="entry name" value="SusD_RagB"/>
    <property type="match status" value="1"/>
</dbReference>
<organism evidence="9 10">
    <name type="scientific">Candidatus Cryptobacteroides merdigallinarum</name>
    <dbReference type="NCBI Taxonomy" id="2840770"/>
    <lineage>
        <taxon>Bacteria</taxon>
        <taxon>Pseudomonadati</taxon>
        <taxon>Bacteroidota</taxon>
        <taxon>Bacteroidia</taxon>
        <taxon>Bacteroidales</taxon>
        <taxon>Candidatus Cryptobacteroides</taxon>
    </lineage>
</organism>
<evidence type="ECO:0000313" key="9">
    <source>
        <dbReference type="EMBL" id="MBO8448351.1"/>
    </source>
</evidence>
<dbReference type="GO" id="GO:0009279">
    <property type="term" value="C:cell outer membrane"/>
    <property type="evidence" value="ECO:0007669"/>
    <property type="project" value="UniProtKB-SubCell"/>
</dbReference>
<keyword evidence="4" id="KW-0472">Membrane</keyword>
<feature type="signal peptide" evidence="6">
    <location>
        <begin position="1"/>
        <end position="22"/>
    </location>
</feature>
<name>A0A9D9HEF0_9BACT</name>
<accession>A0A9D9HEF0</accession>
<feature type="chain" id="PRO_5038899261" evidence="6">
    <location>
        <begin position="23"/>
        <end position="635"/>
    </location>
</feature>
<evidence type="ECO:0000256" key="3">
    <source>
        <dbReference type="ARBA" id="ARBA00022729"/>
    </source>
</evidence>
<evidence type="ECO:0000256" key="6">
    <source>
        <dbReference type="SAM" id="SignalP"/>
    </source>
</evidence>
<sequence>MKYCKKLLFVFALLPFASCTGMLDVAPADQIASANMWTNESLADKGMAGLYDNFYKEDLTRIQLRHNDMTGINRQGWMGMEFQTDFVSDNYPLKALSDATKDATDFVIWYEWKWAYTSIHQINDALENLHRAGLSTEKYERYICEARFLRAWFYSRLVKIYGGVPLYLVVISEAECTKGQSTAVEVWNAVIDDLTYCIDSPYCPNNTLTENYGRPSKGAAYSLRGMAYMWMAYEAEKGENPTDYDASHYYQLAVNDFEMVDDCGYGLWAGKFIDFFNYTNEKDHEMIFPLQFTSDAGYCDNLQLMIGGRDTWNSWSNARPSADFVDYFQNANGTKFNWEDVIPEWNNSEFTPDENFYKREVFFFRDGISLDAQGNVEQDKWDRDQAAIIQERINRIGVDVFRQYYLPDGNEDRIRKAYENRDPRLKDIVLTPYEPYDTFKDVSDNGGKIQIGKELRWPFITEGDDYGDYYIGTYNSMYVYKKYSYSKPEDLIDRLRCPTDWPLIRYTDVVLQLAEAYVHVGRAGDAVSIVNQIRSRAGMPSVSVGTDEEVMEAIRYERRVELCLEGHDYFDEWRWGTYKQMKFGGRDTYGGQSWWKEWQGYNYNWYYTDDMYPWGAPASECQRNPNLKQKPGWAY</sequence>
<dbReference type="InterPro" id="IPR012944">
    <property type="entry name" value="SusD_RagB_dom"/>
</dbReference>
<evidence type="ECO:0000259" key="8">
    <source>
        <dbReference type="Pfam" id="PF14322"/>
    </source>
</evidence>
<dbReference type="Pfam" id="PF14322">
    <property type="entry name" value="SusD-like_3"/>
    <property type="match status" value="1"/>
</dbReference>
<gene>
    <name evidence="9" type="ORF">IAC29_03655</name>
</gene>
<comment type="similarity">
    <text evidence="2">Belongs to the SusD family.</text>
</comment>
<proteinExistence type="inferred from homology"/>
<keyword evidence="5" id="KW-0998">Cell outer membrane</keyword>
<reference evidence="9" key="1">
    <citation type="submission" date="2020-10" db="EMBL/GenBank/DDBJ databases">
        <authorList>
            <person name="Gilroy R."/>
        </authorList>
    </citation>
    <scope>NUCLEOTIDE SEQUENCE</scope>
    <source>
        <strain evidence="9">20514</strain>
    </source>
</reference>
<comment type="caution">
    <text evidence="9">The sequence shown here is derived from an EMBL/GenBank/DDBJ whole genome shotgun (WGS) entry which is preliminary data.</text>
</comment>